<dbReference type="EMBL" id="JAVIJP010000018">
    <property type="protein sequence ID" value="KAL3638764.1"/>
    <property type="molecule type" value="Genomic_DNA"/>
</dbReference>
<dbReference type="AlphaFoldDB" id="A0ABD3DC12"/>
<comment type="similarity">
    <text evidence="2">Belongs to the plant DMP1 protein family.</text>
</comment>
<evidence type="ECO:0000313" key="7">
    <source>
        <dbReference type="EMBL" id="KAL3638764.1"/>
    </source>
</evidence>
<evidence type="ECO:0000256" key="6">
    <source>
        <dbReference type="SAM" id="Phobius"/>
    </source>
</evidence>
<feature type="transmembrane region" description="Helical" evidence="6">
    <location>
        <begin position="181"/>
        <end position="200"/>
    </location>
</feature>
<accession>A0ABD3DC12</accession>
<reference evidence="8" key="1">
    <citation type="journal article" date="2024" name="IScience">
        <title>Strigolactones Initiate the Formation of Haustorium-like Structures in Castilleja.</title>
        <authorList>
            <person name="Buerger M."/>
            <person name="Peterson D."/>
            <person name="Chory J."/>
        </authorList>
    </citation>
    <scope>NUCLEOTIDE SEQUENCE [LARGE SCALE GENOMIC DNA]</scope>
</reference>
<dbReference type="InterPro" id="IPR007770">
    <property type="entry name" value="DMP"/>
</dbReference>
<keyword evidence="4 6" id="KW-1133">Transmembrane helix</keyword>
<evidence type="ECO:0000313" key="8">
    <source>
        <dbReference type="Proteomes" id="UP001632038"/>
    </source>
</evidence>
<comment type="subcellular location">
    <subcellularLocation>
        <location evidence="1">Membrane</location>
        <topology evidence="1">Multi-pass membrane protein</topology>
    </subcellularLocation>
</comment>
<name>A0ABD3DC12_9LAMI</name>
<protein>
    <submittedName>
        <fullName evidence="7">Uncharacterized protein</fullName>
    </submittedName>
</protein>
<feature type="transmembrane region" description="Helical" evidence="6">
    <location>
        <begin position="150"/>
        <end position="169"/>
    </location>
</feature>
<comment type="caution">
    <text evidence="7">The sequence shown here is derived from an EMBL/GenBank/DDBJ whole genome shotgun (WGS) entry which is preliminary data.</text>
</comment>
<evidence type="ECO:0000256" key="4">
    <source>
        <dbReference type="ARBA" id="ARBA00022989"/>
    </source>
</evidence>
<dbReference type="PANTHER" id="PTHR31621:SF37">
    <property type="entry name" value="OS01G0882400 PROTEIN"/>
    <property type="match status" value="1"/>
</dbReference>
<organism evidence="7 8">
    <name type="scientific">Castilleja foliolosa</name>
    <dbReference type="NCBI Taxonomy" id="1961234"/>
    <lineage>
        <taxon>Eukaryota</taxon>
        <taxon>Viridiplantae</taxon>
        <taxon>Streptophyta</taxon>
        <taxon>Embryophyta</taxon>
        <taxon>Tracheophyta</taxon>
        <taxon>Spermatophyta</taxon>
        <taxon>Magnoliopsida</taxon>
        <taxon>eudicotyledons</taxon>
        <taxon>Gunneridae</taxon>
        <taxon>Pentapetalae</taxon>
        <taxon>asterids</taxon>
        <taxon>lamiids</taxon>
        <taxon>Lamiales</taxon>
        <taxon>Orobanchaceae</taxon>
        <taxon>Pedicularideae</taxon>
        <taxon>Castillejinae</taxon>
        <taxon>Castilleja</taxon>
    </lineage>
</organism>
<feature type="transmembrane region" description="Helical" evidence="6">
    <location>
        <begin position="49"/>
        <end position="75"/>
    </location>
</feature>
<feature type="transmembrane region" description="Helical" evidence="6">
    <location>
        <begin position="87"/>
        <end position="105"/>
    </location>
</feature>
<evidence type="ECO:0000256" key="1">
    <source>
        <dbReference type="ARBA" id="ARBA00004141"/>
    </source>
</evidence>
<proteinExistence type="inferred from homology"/>
<sequence>MEHIIQHLQENTDHENEYYITDDDTDFFEPYDQYDGNDYPNFTYIVNTILRNIACLNAHLPTATILVFTIFAPLLTNNGKCTNFDRWLMGFFTGFLAASCVFISITDSFRTATGGFYYGVATFHGIRTLGGGRARPCEPSDYKLRLSDSFYASLSLIGFLVSVLVQNDVLSCYDMVLPRKFINLAPIVVGFVVSLLFVLFPSSRRGIGYPLLMHIRY</sequence>
<dbReference type="GO" id="GO:0016020">
    <property type="term" value="C:membrane"/>
    <property type="evidence" value="ECO:0007669"/>
    <property type="project" value="UniProtKB-SubCell"/>
</dbReference>
<evidence type="ECO:0000256" key="5">
    <source>
        <dbReference type="ARBA" id="ARBA00023136"/>
    </source>
</evidence>
<keyword evidence="3 6" id="KW-0812">Transmembrane</keyword>
<keyword evidence="5 6" id="KW-0472">Membrane</keyword>
<keyword evidence="8" id="KW-1185">Reference proteome</keyword>
<dbReference type="Pfam" id="PF05078">
    <property type="entry name" value="DUF679"/>
    <property type="match status" value="1"/>
</dbReference>
<evidence type="ECO:0000256" key="3">
    <source>
        <dbReference type="ARBA" id="ARBA00022692"/>
    </source>
</evidence>
<dbReference type="Proteomes" id="UP001632038">
    <property type="component" value="Unassembled WGS sequence"/>
</dbReference>
<dbReference type="GO" id="GO:0005737">
    <property type="term" value="C:cytoplasm"/>
    <property type="evidence" value="ECO:0007669"/>
    <property type="project" value="UniProtKB-ARBA"/>
</dbReference>
<evidence type="ECO:0000256" key="2">
    <source>
        <dbReference type="ARBA" id="ARBA00008707"/>
    </source>
</evidence>
<gene>
    <name evidence="7" type="ORF">CASFOL_016671</name>
</gene>
<dbReference type="PANTHER" id="PTHR31621">
    <property type="entry name" value="PROTEIN DMP3"/>
    <property type="match status" value="1"/>
</dbReference>